<dbReference type="GO" id="GO:0046203">
    <property type="term" value="P:spermidine catabolic process"/>
    <property type="evidence" value="ECO:0007669"/>
    <property type="project" value="TreeGrafter"/>
</dbReference>
<dbReference type="InterPro" id="IPR002937">
    <property type="entry name" value="Amino_oxidase"/>
</dbReference>
<dbReference type="InterPro" id="IPR050281">
    <property type="entry name" value="Flavin_monoamine_oxidase"/>
</dbReference>
<dbReference type="Gene3D" id="3.90.660.10">
    <property type="match status" value="1"/>
</dbReference>
<dbReference type="GO" id="GO:0005737">
    <property type="term" value="C:cytoplasm"/>
    <property type="evidence" value="ECO:0007669"/>
    <property type="project" value="UniProtKB-SubCell"/>
</dbReference>
<evidence type="ECO:0000256" key="6">
    <source>
        <dbReference type="ARBA" id="ARBA00022827"/>
    </source>
</evidence>
<comment type="cofactor">
    <cofactor evidence="1">
        <name>FAD</name>
        <dbReference type="ChEBI" id="CHEBI:57692"/>
    </cofactor>
</comment>
<name>A0A674INX3_9SAUR</name>
<dbReference type="Pfam" id="PF01593">
    <property type="entry name" value="Amino_oxidase"/>
    <property type="match status" value="1"/>
</dbReference>
<protein>
    <recommendedName>
        <fullName evidence="9">Amine oxidase domain-containing protein</fullName>
    </recommendedName>
</protein>
<dbReference type="Gene3D" id="3.50.50.60">
    <property type="entry name" value="FAD/NAD(P)-binding domain"/>
    <property type="match status" value="2"/>
</dbReference>
<evidence type="ECO:0000256" key="4">
    <source>
        <dbReference type="ARBA" id="ARBA00022490"/>
    </source>
</evidence>
<dbReference type="InParanoid" id="A0A674INX3"/>
<evidence type="ECO:0000259" key="9">
    <source>
        <dbReference type="Pfam" id="PF01593"/>
    </source>
</evidence>
<proteinExistence type="inferred from homology"/>
<dbReference type="GO" id="GO:0046592">
    <property type="term" value="F:polyamine oxidase activity"/>
    <property type="evidence" value="ECO:0007669"/>
    <property type="project" value="TreeGrafter"/>
</dbReference>
<dbReference type="Proteomes" id="UP000472274">
    <property type="component" value="Unplaced"/>
</dbReference>
<dbReference type="PANTHER" id="PTHR10742:SF405">
    <property type="entry name" value="PEROXISOMAL N(1)-ACETYL-SPERMINE_SPERMIDINE OXIDASE"/>
    <property type="match status" value="1"/>
</dbReference>
<reference evidence="10" key="2">
    <citation type="submission" date="2025-09" db="UniProtKB">
        <authorList>
            <consortium name="Ensembl"/>
        </authorList>
    </citation>
    <scope>IDENTIFICATION</scope>
</reference>
<keyword evidence="5" id="KW-0285">Flavoprotein</keyword>
<evidence type="ECO:0000256" key="5">
    <source>
        <dbReference type="ARBA" id="ARBA00022630"/>
    </source>
</evidence>
<dbReference type="InterPro" id="IPR036188">
    <property type="entry name" value="FAD/NAD-bd_sf"/>
</dbReference>
<dbReference type="GeneTree" id="ENSGT00940000158274"/>
<sequence length="623" mass="68124">SSARRGMEAADGARPRVLVVGAGLAGLGAAQRLSSSRAFPHLRLLESTGRAGGRVCSQRFGTGRAPRGARPRPSRAGAVSGGVPGCGVPGELCQTGGQQAGCAGLWGSVPVAYSCLLRCVPAPVIERLIMTSENNHSGRFLTLPREGPSWSLPVRDQDETYCGIGELCQAGGRSEVVEMGAHWIHGPSKENPVFQLASDYGLLDEEAMSEENQQIEVGGHPLLPAVFYSNAGRVLSPELVEGVRNLFSTLLDQTREFLHVPQVSVPSVGEYLRKEIAQQVKEWTDDDETKWLKLAILNTYFKLECCVSGTHSMDHVALGPFGEYAMLPGLDCTFPGGYGGLPDCMLTSLPKESVLFHKPVTAVRWGGSYQEESQEGRTFPVQVECEDGERFLADHVIITVPLGFLKEHHETFIDPPLPPRKADAIRQLGFGTNNKIFLEFEQPFWPPDCQLIEVVWEDESPLVEAGTDLQASWFRKLIVFLVLQPPERYGHVLCGFIAGKESEYMETLSDAAVLTALTDVIRRLTGNPHLAPPKKVMRSQWHSAPYTRGSYSYVAVGSSGDDIDALAQPLPEDAPQQVLFAGEATHRTFYSTTHGALLSGWREADRLLSLYDTSESHQHKPRL</sequence>
<dbReference type="Ensembl" id="ENSTMTT00000011546.1">
    <property type="protein sequence ID" value="ENSTMTP00000011176.1"/>
    <property type="gene ID" value="ENSTMTG00000008081.1"/>
</dbReference>
<evidence type="ECO:0000313" key="11">
    <source>
        <dbReference type="Proteomes" id="UP000472274"/>
    </source>
</evidence>
<keyword evidence="6" id="KW-0274">FAD</keyword>
<comment type="subcellular location">
    <subcellularLocation>
        <location evidence="2">Cytoplasm</location>
    </subcellularLocation>
</comment>
<dbReference type="SUPFAM" id="SSF51905">
    <property type="entry name" value="FAD/NAD(P)-binding domain"/>
    <property type="match status" value="1"/>
</dbReference>
<reference evidence="10" key="1">
    <citation type="submission" date="2025-08" db="UniProtKB">
        <authorList>
            <consortium name="Ensembl"/>
        </authorList>
    </citation>
    <scope>IDENTIFICATION</scope>
</reference>
<accession>A0A674INX3</accession>
<dbReference type="SUPFAM" id="SSF54373">
    <property type="entry name" value="FAD-linked reductases, C-terminal domain"/>
    <property type="match status" value="1"/>
</dbReference>
<comment type="similarity">
    <text evidence="3">Belongs to the flavin monoamine oxidase family.</text>
</comment>
<evidence type="ECO:0000256" key="3">
    <source>
        <dbReference type="ARBA" id="ARBA00005995"/>
    </source>
</evidence>
<evidence type="ECO:0000256" key="2">
    <source>
        <dbReference type="ARBA" id="ARBA00004496"/>
    </source>
</evidence>
<evidence type="ECO:0000256" key="1">
    <source>
        <dbReference type="ARBA" id="ARBA00001974"/>
    </source>
</evidence>
<evidence type="ECO:0000256" key="8">
    <source>
        <dbReference type="SAM" id="MobiDB-lite"/>
    </source>
</evidence>
<keyword evidence="7" id="KW-0560">Oxidoreductase</keyword>
<feature type="region of interest" description="Disordered" evidence="8">
    <location>
        <begin position="56"/>
        <end position="81"/>
    </location>
</feature>
<feature type="domain" description="Amine oxidase" evidence="9">
    <location>
        <begin position="174"/>
        <end position="608"/>
    </location>
</feature>
<keyword evidence="4" id="KW-0963">Cytoplasm</keyword>
<evidence type="ECO:0000313" key="10">
    <source>
        <dbReference type="Ensembl" id="ENSTMTP00000011176.1"/>
    </source>
</evidence>
<dbReference type="AlphaFoldDB" id="A0A674INX3"/>
<dbReference type="Pfam" id="PF13450">
    <property type="entry name" value="NAD_binding_8"/>
    <property type="match status" value="1"/>
</dbReference>
<gene>
    <name evidence="10" type="primary">LOC113406886</name>
</gene>
<evidence type="ECO:0000256" key="7">
    <source>
        <dbReference type="ARBA" id="ARBA00023002"/>
    </source>
</evidence>
<organism evidence="10 11">
    <name type="scientific">Terrapene triunguis</name>
    <name type="common">Three-toed box turtle</name>
    <dbReference type="NCBI Taxonomy" id="2587831"/>
    <lineage>
        <taxon>Eukaryota</taxon>
        <taxon>Metazoa</taxon>
        <taxon>Chordata</taxon>
        <taxon>Craniata</taxon>
        <taxon>Vertebrata</taxon>
        <taxon>Euteleostomi</taxon>
        <taxon>Archelosauria</taxon>
        <taxon>Testudinata</taxon>
        <taxon>Testudines</taxon>
        <taxon>Cryptodira</taxon>
        <taxon>Durocryptodira</taxon>
        <taxon>Testudinoidea</taxon>
        <taxon>Emydidae</taxon>
        <taxon>Terrapene</taxon>
    </lineage>
</organism>
<dbReference type="PANTHER" id="PTHR10742">
    <property type="entry name" value="FLAVIN MONOAMINE OXIDASE"/>
    <property type="match status" value="1"/>
</dbReference>
<keyword evidence="11" id="KW-1185">Reference proteome</keyword>